<dbReference type="SUPFAM" id="SSF50129">
    <property type="entry name" value="GroES-like"/>
    <property type="match status" value="1"/>
</dbReference>
<evidence type="ECO:0000259" key="3">
    <source>
        <dbReference type="SMART" id="SM00829"/>
    </source>
</evidence>
<sequence length="322" mass="33560">MRMIRFERPGSPLDVLECVQAPDPEPPPGRVRVRISARPVNPSDLLYVRGRYGRPPPSPSPVGFEAAGVVDACGAGAGPAPGTRVALDAAGTWQDLVVADPADLTVLPDDIGDDDACQMSINPPTALLLVRLAGLRTGQWLVQNAGASAVARMVTRLAVRAGARCVSIVRSGRHSAALRELGATVIDASSEPVGDRCADLTAGRGAAVAFDAVGGQASDQAVRCLADGGRLVVYGLMSGQPATVRTEDLIFRSVGVEGFWLPERLRTLDRDERAGLAAAVVDGLRTGVLRSEVEARYPLAGFADAVRHAAAPGRTGKILLTP</sequence>
<keyword evidence="2" id="KW-0560">Oxidoreductase</keyword>
<dbReference type="InterPro" id="IPR013149">
    <property type="entry name" value="ADH-like_C"/>
</dbReference>
<dbReference type="Pfam" id="PF08240">
    <property type="entry name" value="ADH_N"/>
    <property type="match status" value="1"/>
</dbReference>
<proteinExistence type="predicted"/>
<accession>A0ABW2CMR8</accession>
<dbReference type="InterPro" id="IPR036291">
    <property type="entry name" value="NAD(P)-bd_dom_sf"/>
</dbReference>
<dbReference type="InterPro" id="IPR011032">
    <property type="entry name" value="GroES-like_sf"/>
</dbReference>
<keyword evidence="5" id="KW-1185">Reference proteome</keyword>
<dbReference type="CDD" id="cd05282">
    <property type="entry name" value="ETR_like"/>
    <property type="match status" value="1"/>
</dbReference>
<dbReference type="Proteomes" id="UP001596380">
    <property type="component" value="Unassembled WGS sequence"/>
</dbReference>
<feature type="domain" description="Enoyl reductase (ER)" evidence="3">
    <location>
        <begin position="11"/>
        <end position="320"/>
    </location>
</feature>
<dbReference type="InterPro" id="IPR013154">
    <property type="entry name" value="ADH-like_N"/>
</dbReference>
<name>A0ABW2CMR8_9ACTN</name>
<gene>
    <name evidence="4" type="ORF">ACFQKB_20880</name>
</gene>
<evidence type="ECO:0000256" key="1">
    <source>
        <dbReference type="ARBA" id="ARBA00022857"/>
    </source>
</evidence>
<organism evidence="4 5">
    <name type="scientific">Actinomadura yumaensis</name>
    <dbReference type="NCBI Taxonomy" id="111807"/>
    <lineage>
        <taxon>Bacteria</taxon>
        <taxon>Bacillati</taxon>
        <taxon>Actinomycetota</taxon>
        <taxon>Actinomycetes</taxon>
        <taxon>Streptosporangiales</taxon>
        <taxon>Thermomonosporaceae</taxon>
        <taxon>Actinomadura</taxon>
    </lineage>
</organism>
<dbReference type="Gene3D" id="3.90.180.10">
    <property type="entry name" value="Medium-chain alcohol dehydrogenases, catalytic domain"/>
    <property type="match status" value="1"/>
</dbReference>
<dbReference type="RefSeq" id="WP_160822692.1">
    <property type="nucleotide sequence ID" value="NZ_JBHSXS010000012.1"/>
</dbReference>
<reference evidence="5" key="1">
    <citation type="journal article" date="2019" name="Int. J. Syst. Evol. Microbiol.">
        <title>The Global Catalogue of Microorganisms (GCM) 10K type strain sequencing project: providing services to taxonomists for standard genome sequencing and annotation.</title>
        <authorList>
            <consortium name="The Broad Institute Genomics Platform"/>
            <consortium name="The Broad Institute Genome Sequencing Center for Infectious Disease"/>
            <person name="Wu L."/>
            <person name="Ma J."/>
        </authorList>
    </citation>
    <scope>NUCLEOTIDE SEQUENCE [LARGE SCALE GENOMIC DNA]</scope>
    <source>
        <strain evidence="5">JCM 3369</strain>
    </source>
</reference>
<dbReference type="InterPro" id="IPR020843">
    <property type="entry name" value="ER"/>
</dbReference>
<dbReference type="Pfam" id="PF00107">
    <property type="entry name" value="ADH_zinc_N"/>
    <property type="match status" value="1"/>
</dbReference>
<protein>
    <submittedName>
        <fullName evidence="4">Zinc-dependent alcohol dehydrogenase family protein</fullName>
    </submittedName>
</protein>
<comment type="caution">
    <text evidence="4">The sequence shown here is derived from an EMBL/GenBank/DDBJ whole genome shotgun (WGS) entry which is preliminary data.</text>
</comment>
<dbReference type="SUPFAM" id="SSF51735">
    <property type="entry name" value="NAD(P)-binding Rossmann-fold domains"/>
    <property type="match status" value="1"/>
</dbReference>
<dbReference type="EMBL" id="JBHSXS010000012">
    <property type="protein sequence ID" value="MFC6882221.1"/>
    <property type="molecule type" value="Genomic_DNA"/>
</dbReference>
<evidence type="ECO:0000256" key="2">
    <source>
        <dbReference type="ARBA" id="ARBA00023002"/>
    </source>
</evidence>
<dbReference type="SMART" id="SM00829">
    <property type="entry name" value="PKS_ER"/>
    <property type="match status" value="1"/>
</dbReference>
<dbReference type="Gene3D" id="3.40.50.720">
    <property type="entry name" value="NAD(P)-binding Rossmann-like Domain"/>
    <property type="match status" value="1"/>
</dbReference>
<evidence type="ECO:0000313" key="4">
    <source>
        <dbReference type="EMBL" id="MFC6882221.1"/>
    </source>
</evidence>
<keyword evidence="1" id="KW-0521">NADP</keyword>
<dbReference type="PANTHER" id="PTHR48106">
    <property type="entry name" value="QUINONE OXIDOREDUCTASE PIG3-RELATED"/>
    <property type="match status" value="1"/>
</dbReference>
<evidence type="ECO:0000313" key="5">
    <source>
        <dbReference type="Proteomes" id="UP001596380"/>
    </source>
</evidence>
<dbReference type="PANTHER" id="PTHR48106:SF18">
    <property type="entry name" value="QUINONE OXIDOREDUCTASE PIG3"/>
    <property type="match status" value="1"/>
</dbReference>